<dbReference type="Pfam" id="PF02867">
    <property type="entry name" value="Ribonuc_red_lgC"/>
    <property type="match status" value="2"/>
</dbReference>
<dbReference type="InterPro" id="IPR006141">
    <property type="entry name" value="Intein_N"/>
</dbReference>
<comment type="catalytic activity">
    <reaction evidence="14">
        <text>a 2'-deoxyribonucleoside 5'-diphosphate + [thioredoxin]-disulfide + H2O = a ribonucleoside 5'-diphosphate + [thioredoxin]-dithiol</text>
        <dbReference type="Rhea" id="RHEA:23252"/>
        <dbReference type="Rhea" id="RHEA-COMP:10698"/>
        <dbReference type="Rhea" id="RHEA-COMP:10700"/>
        <dbReference type="ChEBI" id="CHEBI:15377"/>
        <dbReference type="ChEBI" id="CHEBI:29950"/>
        <dbReference type="ChEBI" id="CHEBI:50058"/>
        <dbReference type="ChEBI" id="CHEBI:57930"/>
        <dbReference type="ChEBI" id="CHEBI:73316"/>
        <dbReference type="EC" id="1.17.4.1"/>
    </reaction>
</comment>
<keyword evidence="10 17" id="KW-0560">Oxidoreductase</keyword>
<dbReference type="InterPro" id="IPR004042">
    <property type="entry name" value="Intein_endonuc_central"/>
</dbReference>
<evidence type="ECO:0000256" key="3">
    <source>
        <dbReference type="ARBA" id="ARBA00012274"/>
    </source>
</evidence>
<dbReference type="GO" id="GO:0016539">
    <property type="term" value="P:intein-mediated protein splicing"/>
    <property type="evidence" value="ECO:0007669"/>
    <property type="project" value="InterPro"/>
</dbReference>
<dbReference type="Gene3D" id="2.170.16.10">
    <property type="entry name" value="Hedgehog/Intein (Hint) domain"/>
    <property type="match status" value="2"/>
</dbReference>
<dbReference type="InterPro" id="IPR013678">
    <property type="entry name" value="RNR_2_N"/>
</dbReference>
<name>Q3ASQ1_CHLCH</name>
<evidence type="ECO:0000256" key="5">
    <source>
        <dbReference type="ARBA" id="ARBA00022628"/>
    </source>
</evidence>
<evidence type="ECO:0000256" key="9">
    <source>
        <dbReference type="ARBA" id="ARBA00023000"/>
    </source>
</evidence>
<dbReference type="InterPro" id="IPR004860">
    <property type="entry name" value="LAGLIDADG_dom"/>
</dbReference>
<dbReference type="SUPFAM" id="SSF51294">
    <property type="entry name" value="Hedgehog/intein (Hint) domain"/>
    <property type="match status" value="1"/>
</dbReference>
<dbReference type="GO" id="GO:0031419">
    <property type="term" value="F:cobalamin binding"/>
    <property type="evidence" value="ECO:0007669"/>
    <property type="project" value="UniProtKB-KW"/>
</dbReference>
<evidence type="ECO:0000256" key="1">
    <source>
        <dbReference type="ARBA" id="ARBA00001922"/>
    </source>
</evidence>
<dbReference type="InterPro" id="IPR006142">
    <property type="entry name" value="INTEIN"/>
</dbReference>
<dbReference type="PRINTS" id="PR00379">
    <property type="entry name" value="INTEIN"/>
</dbReference>
<dbReference type="PROSITE" id="PS50817">
    <property type="entry name" value="INTEIN_N_TER"/>
    <property type="match status" value="1"/>
</dbReference>
<dbReference type="EMBL" id="CP000108">
    <property type="protein sequence ID" value="ABB27974.1"/>
    <property type="molecule type" value="Genomic_DNA"/>
</dbReference>
<dbReference type="InterPro" id="IPR029072">
    <property type="entry name" value="YebC-like"/>
</dbReference>
<evidence type="ECO:0000256" key="4">
    <source>
        <dbReference type="ARBA" id="ARBA00014409"/>
    </source>
</evidence>
<comment type="similarity">
    <text evidence="2">Belongs to the ribonucleoside diphosphate reductase class-2 family.</text>
</comment>
<dbReference type="Gene3D" id="3.10.28.10">
    <property type="entry name" value="Homing endonucleases"/>
    <property type="match status" value="1"/>
</dbReference>
<dbReference type="GO" id="GO:0050897">
    <property type="term" value="F:cobalt ion binding"/>
    <property type="evidence" value="ECO:0007669"/>
    <property type="project" value="InterPro"/>
</dbReference>
<dbReference type="EC" id="1.17.4.1" evidence="3"/>
<dbReference type="InterPro" id="IPR027434">
    <property type="entry name" value="Homing_endonucl"/>
</dbReference>
<comment type="cofactor">
    <cofactor evidence="1">
        <name>adenosylcob(III)alamin</name>
        <dbReference type="ChEBI" id="CHEBI:18408"/>
    </cofactor>
</comment>
<dbReference type="CDD" id="cd00081">
    <property type="entry name" value="Hint"/>
    <property type="match status" value="1"/>
</dbReference>
<evidence type="ECO:0000256" key="10">
    <source>
        <dbReference type="ARBA" id="ARBA00023002"/>
    </source>
</evidence>
<dbReference type="NCBIfam" id="TIGR01443">
    <property type="entry name" value="intein_Cterm"/>
    <property type="match status" value="1"/>
</dbReference>
<evidence type="ECO:0000256" key="15">
    <source>
        <dbReference type="SAM" id="MobiDB-lite"/>
    </source>
</evidence>
<sequence>MKIERLFTQAGNNVFDAFEYSLRSSVLRNTDGSVVFEMNDIEVPVQWSQVATDILAQKYFRKTGVQQRDAEGNVLLDSEGNPLLGSERSLKQVVHRLAGCWREWGEKHGYFDTPDDAQAFYDEVAFMILAQMGAPNSPQWFNTGLNFAYGTTGPAQGHFYVDPATGEVTESGDAYSRPQAHACFIQSVNDDLVNDGGIFDLAIREARVFKFGSGSGTNYSSLRSSGEKLSGGGSSSGLMSFLKIFDSAAGAIKSGGTTRRAAKMVIVDIDHPDVEKFIEWKAKEEDKVASLVAGSRICSRFLQAIVEEALANGADRKTNPRLQQLIQNALSRGVPMSYVIRVLALVEQGYTSLDFNEYDTHYESEAYQTVGGQNSNNTVRVTNAFMLAVANDEVWELRQRTTGKVSRVVKARELWEKILLSAWKCADPGLQFDTTINEWHTCPQSGRINASNPCVTADTLIATDRGLERIGNIVGESRGIKSIDGKLHWVENIFPTGTKPVYQLRTKSGYQLKLTGDHVVFTENRGDVKACELRKDDMVRLVGAPFGKETTGSTDIAQLIGLLTGDGCITTANEIAASGEQRRTAFLTVSKAEQEIAEWANQFINTLRPELGEHNKSGSVTETATTARVAVGSPRILKQFEAFAVLDKGSVHKLFTDKVFQLAQSEQAALLRGLFTADGTVANYSDKSQYIALDATSLELLQQVQLLLFNFGIKSKIYENRRVGELVSLLPDGKGGIKEYPVQQMHSLRISRSSRILFEQQIGFMAESKKYEALAELNRTVSTYRDSAYDAVASLTYSGEEAVFDLTEPETDHFIANGIGVHNCSEYMFLDDTACNLASLNLIHFVDEASGTIKINELRHAASLWTVVLEISVLMAHFPSQTIARLSYDFRTLGLGFANLGTVLMVLGIPYDSAEALAMAGAIASLMTGQAYVTSAEMARDLGTFKRYSDNANDMLRVMRNHRRAAQNAATTDYEGLSVIPHGINAAHCQTALAEAAGAVWNEVLQKGEAHGFRNAQVSVIAPTGTIGLVMDCDTTGIEPEFAIVKFKKLAGGGYFKIVNQSVHKALLRLGYSAEQIEDIERYCKGHGTLEGCPAINGEWLKCKGFTEEKIAAVESQLATVFDIRFAFNKWILGEEFCASLGFSEEQLDNPDFDMLLELGATTAEAAAANDYICGTMMIEGAPHLQPEHLAVFDCASKCGKKGKRYIRHQAHINMMAAVQPFISGAISKTVNMPATATTAEIGNVYRDAWQQMVKAVTIYRDGSKLSQPLNSSSYNDLDEVIMLGTEETLDETKGPQEVQERIIERVYYRSERRMLPKRRKGYIREAYVGGHKVFLRTGEYDDGTLGEIFIDMYKEGASFKGLLNCFAVLASKALQYGMPLEELVDSFTFTRFDPAGTVQGHNVIKNSTSILDYVFRSIGYDYLGRKDFVHVKAVDEVPEGTLVPAEQKKASHHSAANHSTDGAGVVSNKSQIYQAKVQGYTGEQCENCGSMHVKQNGTCKVCEDCGMTTGCS</sequence>
<dbReference type="InterPro" id="IPR000788">
    <property type="entry name" value="RNR_lg_C"/>
</dbReference>
<evidence type="ECO:0000256" key="13">
    <source>
        <dbReference type="ARBA" id="ARBA00033050"/>
    </source>
</evidence>
<dbReference type="SMART" id="SM00306">
    <property type="entry name" value="HintN"/>
    <property type="match status" value="1"/>
</dbReference>
<dbReference type="HOGENOM" id="CLU_000404_0_0_10"/>
<dbReference type="SUPFAM" id="SSF55608">
    <property type="entry name" value="Homing endonucleases"/>
    <property type="match status" value="1"/>
</dbReference>
<dbReference type="GO" id="GO:0004519">
    <property type="term" value="F:endonuclease activity"/>
    <property type="evidence" value="ECO:0007669"/>
    <property type="project" value="InterPro"/>
</dbReference>
<dbReference type="InterPro" id="IPR030934">
    <property type="entry name" value="Intein_C"/>
</dbReference>
<dbReference type="PANTHER" id="PTHR43371">
    <property type="entry name" value="VITAMIN B12-DEPENDENT RIBONUCLEOTIDE REDUCTASE"/>
    <property type="match status" value="1"/>
</dbReference>
<dbReference type="InterPro" id="IPR024434">
    <property type="entry name" value="TSCPD_dom"/>
</dbReference>
<dbReference type="GO" id="GO:0004748">
    <property type="term" value="F:ribonucleoside-diphosphate reductase activity, thioredoxin disulfide as acceptor"/>
    <property type="evidence" value="ECO:0007669"/>
    <property type="project" value="UniProtKB-EC"/>
</dbReference>
<dbReference type="PANTHER" id="PTHR43371:SF1">
    <property type="entry name" value="RIBONUCLEOSIDE-DIPHOSPHATE REDUCTASE"/>
    <property type="match status" value="1"/>
</dbReference>
<evidence type="ECO:0000313" key="17">
    <source>
        <dbReference type="EMBL" id="ABB27974.1"/>
    </source>
</evidence>
<evidence type="ECO:0000259" key="16">
    <source>
        <dbReference type="PROSITE" id="PS50819"/>
    </source>
</evidence>
<keyword evidence="9" id="KW-0651">Protein splicing</keyword>
<dbReference type="InterPro" id="IPR050862">
    <property type="entry name" value="RdRp_reductase_class-2"/>
</dbReference>
<dbReference type="SUPFAM" id="SSF75625">
    <property type="entry name" value="YebC-like"/>
    <property type="match status" value="1"/>
</dbReference>
<reference evidence="17" key="1">
    <citation type="submission" date="2005-08" db="EMBL/GenBank/DDBJ databases">
        <title>Complete sequence of Chlorobium chlorochromatii CaD3.</title>
        <authorList>
            <person name="Copeland A."/>
            <person name="Lucas S."/>
            <person name="Lapidus A."/>
            <person name="Barry K."/>
            <person name="Detter J.C."/>
            <person name="Glavina T."/>
            <person name="Hammon N."/>
            <person name="Israni S."/>
            <person name="Pitluck S."/>
            <person name="Bryant D."/>
            <person name="Schmutz J."/>
            <person name="Larimer F."/>
            <person name="Land M."/>
            <person name="Kyrpides N."/>
            <person name="Ivanova N."/>
            <person name="Richardson P."/>
        </authorList>
    </citation>
    <scope>NUCLEOTIDE SEQUENCE [LARGE SCALE GENOMIC DNA]</scope>
    <source>
        <strain evidence="17">CaD3</strain>
    </source>
</reference>
<dbReference type="Pfam" id="PF14528">
    <property type="entry name" value="LAGLIDADG_3"/>
    <property type="match status" value="1"/>
</dbReference>
<dbReference type="PROSITE" id="PS50818">
    <property type="entry name" value="INTEIN_C_TER"/>
    <property type="match status" value="1"/>
</dbReference>
<dbReference type="PROSITE" id="PS50819">
    <property type="entry name" value="INTEIN_ENDONUCLEASE"/>
    <property type="match status" value="1"/>
</dbReference>
<dbReference type="InterPro" id="IPR003587">
    <property type="entry name" value="Hint_dom_N"/>
</dbReference>
<feature type="region of interest" description="Disordered" evidence="15">
    <location>
        <begin position="1446"/>
        <end position="1466"/>
    </location>
</feature>
<accession>Q3ASQ1</accession>
<dbReference type="InterPro" id="IPR036844">
    <property type="entry name" value="Hint_dom_sf"/>
</dbReference>
<dbReference type="Gene3D" id="3.20.70.20">
    <property type="match status" value="4"/>
</dbReference>
<dbReference type="eggNOG" id="COG1372">
    <property type="taxonomic scope" value="Bacteria"/>
</dbReference>
<dbReference type="SUPFAM" id="SSF51998">
    <property type="entry name" value="PFL-like glycyl radical enzymes"/>
    <property type="match status" value="1"/>
</dbReference>
<organism evidence="17">
    <name type="scientific">Chlorobium chlorochromatii (strain CaD3)</name>
    <dbReference type="NCBI Taxonomy" id="340177"/>
    <lineage>
        <taxon>Bacteria</taxon>
        <taxon>Pseudomonadati</taxon>
        <taxon>Chlorobiota</taxon>
        <taxon>Chlorobiia</taxon>
        <taxon>Chlorobiales</taxon>
        <taxon>Chlorobiaceae</taxon>
        <taxon>Chlorobium/Pelodictyon group</taxon>
        <taxon>Chlorobium</taxon>
    </lineage>
</organism>
<dbReference type="Pfam" id="PF08471">
    <property type="entry name" value="Ribonuc_red_2_N"/>
    <property type="match status" value="1"/>
</dbReference>
<keyword evidence="8" id="KW-0068">Autocatalytic cleavage</keyword>
<dbReference type="NCBIfam" id="TIGR01445">
    <property type="entry name" value="intein_Nterm"/>
    <property type="match status" value="1"/>
</dbReference>
<proteinExistence type="inferred from homology"/>
<comment type="function">
    <text evidence="12">Catalyzes the reduction of ribonucleotides to deoxyribonucleotides. May function to provide a pool of deoxyribonucleotide precursors for DNA repair during oxygen limitation and/or for immediate growth after restoration of oxygen.</text>
</comment>
<evidence type="ECO:0000256" key="2">
    <source>
        <dbReference type="ARBA" id="ARBA00007405"/>
    </source>
</evidence>
<keyword evidence="11" id="KW-0170">Cobalt</keyword>
<gene>
    <name evidence="17" type="ordered locus">Cag_0703</name>
</gene>
<evidence type="ECO:0000256" key="7">
    <source>
        <dbReference type="ARBA" id="ARBA00022741"/>
    </source>
</evidence>
<evidence type="ECO:0000256" key="12">
    <source>
        <dbReference type="ARBA" id="ARBA00025437"/>
    </source>
</evidence>
<dbReference type="Pfam" id="PF12637">
    <property type="entry name" value="TSCPD"/>
    <property type="match status" value="1"/>
</dbReference>
<evidence type="ECO:0000256" key="11">
    <source>
        <dbReference type="ARBA" id="ARBA00023285"/>
    </source>
</evidence>
<feature type="domain" description="DOD-type homing endonuclease" evidence="16">
    <location>
        <begin position="559"/>
        <end position="713"/>
    </location>
</feature>
<dbReference type="KEGG" id="cch:Cag_0703"/>
<dbReference type="STRING" id="340177.Cag_0703"/>
<evidence type="ECO:0000256" key="14">
    <source>
        <dbReference type="ARBA" id="ARBA00047754"/>
    </source>
</evidence>
<protein>
    <recommendedName>
        <fullName evidence="4">Vitamin B12-dependent ribonucleotide reductase</fullName>
        <ecNumber evidence="3">1.17.4.1</ecNumber>
    </recommendedName>
    <alternativeName>
        <fullName evidence="13">Ribonucleoside-diphosphate reductase NrdJ</fullName>
    </alternativeName>
</protein>
<keyword evidence="7" id="KW-0547">Nucleotide-binding</keyword>
<dbReference type="Pfam" id="PF14890">
    <property type="entry name" value="Intein_splicing"/>
    <property type="match status" value="1"/>
</dbReference>
<keyword evidence="6" id="KW-0237">DNA synthesis</keyword>
<evidence type="ECO:0000256" key="8">
    <source>
        <dbReference type="ARBA" id="ARBA00022813"/>
    </source>
</evidence>
<dbReference type="GO" id="GO:0000166">
    <property type="term" value="F:nucleotide binding"/>
    <property type="evidence" value="ECO:0007669"/>
    <property type="project" value="UniProtKB-KW"/>
</dbReference>
<evidence type="ECO:0000256" key="6">
    <source>
        <dbReference type="ARBA" id="ARBA00022634"/>
    </source>
</evidence>
<dbReference type="OrthoDB" id="9762933at2"/>
<keyword evidence="5" id="KW-0846">Cobalamin</keyword>
<dbReference type="eggNOG" id="COG0209">
    <property type="taxonomic scope" value="Bacteria"/>
</dbReference>
<dbReference type="GO" id="GO:0071897">
    <property type="term" value="P:DNA biosynthetic process"/>
    <property type="evidence" value="ECO:0007669"/>
    <property type="project" value="UniProtKB-KW"/>
</dbReference>